<dbReference type="InterPro" id="IPR050808">
    <property type="entry name" value="Phage_Integrase"/>
</dbReference>
<dbReference type="InterPro" id="IPR002104">
    <property type="entry name" value="Integrase_catalytic"/>
</dbReference>
<comment type="caution">
    <text evidence="6">The sequence shown here is derived from an EMBL/GenBank/DDBJ whole genome shotgun (WGS) entry which is preliminary data.</text>
</comment>
<dbReference type="PANTHER" id="PTHR30629">
    <property type="entry name" value="PROPHAGE INTEGRASE"/>
    <property type="match status" value="1"/>
</dbReference>
<comment type="similarity">
    <text evidence="1">Belongs to the 'phage' integrase family.</text>
</comment>
<dbReference type="Pfam" id="PF13356">
    <property type="entry name" value="Arm-DNA-bind_3"/>
    <property type="match status" value="1"/>
</dbReference>
<dbReference type="InterPro" id="IPR010998">
    <property type="entry name" value="Integrase_recombinase_N"/>
</dbReference>
<evidence type="ECO:0000256" key="1">
    <source>
        <dbReference type="ARBA" id="ARBA00008857"/>
    </source>
</evidence>
<gene>
    <name evidence="6" type="ORF">J3U88_28720</name>
</gene>
<evidence type="ECO:0000256" key="2">
    <source>
        <dbReference type="ARBA" id="ARBA00022908"/>
    </source>
</evidence>
<organism evidence="6 7">
    <name type="scientific">Acanthopleuribacter pedis</name>
    <dbReference type="NCBI Taxonomy" id="442870"/>
    <lineage>
        <taxon>Bacteria</taxon>
        <taxon>Pseudomonadati</taxon>
        <taxon>Acidobacteriota</taxon>
        <taxon>Holophagae</taxon>
        <taxon>Acanthopleuribacterales</taxon>
        <taxon>Acanthopleuribacteraceae</taxon>
        <taxon>Acanthopleuribacter</taxon>
    </lineage>
</organism>
<evidence type="ECO:0000256" key="4">
    <source>
        <dbReference type="ARBA" id="ARBA00023172"/>
    </source>
</evidence>
<dbReference type="InterPro" id="IPR038488">
    <property type="entry name" value="Integrase_DNA-bd_sf"/>
</dbReference>
<evidence type="ECO:0000256" key="3">
    <source>
        <dbReference type="ARBA" id="ARBA00023125"/>
    </source>
</evidence>
<dbReference type="InterPro" id="IPR011010">
    <property type="entry name" value="DNA_brk_join_enz"/>
</dbReference>
<feature type="domain" description="Tyr recombinase" evidence="5">
    <location>
        <begin position="227"/>
        <end position="415"/>
    </location>
</feature>
<dbReference type="EMBL" id="JAFREP010000038">
    <property type="protein sequence ID" value="MBO1322491.1"/>
    <property type="molecule type" value="Genomic_DNA"/>
</dbReference>
<dbReference type="GO" id="GO:0015074">
    <property type="term" value="P:DNA integration"/>
    <property type="evidence" value="ECO:0007669"/>
    <property type="project" value="UniProtKB-KW"/>
</dbReference>
<accession>A0A8J7U8F6</accession>
<reference evidence="6" key="1">
    <citation type="submission" date="2021-03" db="EMBL/GenBank/DDBJ databases">
        <authorList>
            <person name="Wang G."/>
        </authorList>
    </citation>
    <scope>NUCLEOTIDE SEQUENCE</scope>
    <source>
        <strain evidence="6">KCTC 12899</strain>
    </source>
</reference>
<proteinExistence type="inferred from homology"/>
<keyword evidence="7" id="KW-1185">Reference proteome</keyword>
<dbReference type="RefSeq" id="WP_207862464.1">
    <property type="nucleotide sequence ID" value="NZ_JAFREP010000038.1"/>
</dbReference>
<sequence length="476" mass="54420">MSKKKRFNKTLLSNLVREQQKVTISDTEVSGLKFSVGRKRSTFHFEKRISGRKGSPITITLGAFPVISIEEARQEARRLANLCEKGIDPRKQKQPSAHHIESSGVPLQEAINRFFSMKAHLNAATLSKYRTETKNHFPASWKSKCITSITPEMLVQQFHEIRKTARDRCFEFLKVFNNVWSTCAPLYLDAEDKRILKENPVPLARQMIRHIKQDQPQRIIIPAAHLGKFVALVEQWGENQITGHPSSVFQQRFCHLVLLCLFTGMRGIEAKNLRWEYIDLQEEVIILPGQVKTKGMGFEGTKNKRDHLIPLSTEAAKLLKTLHQSRASMIPFVFPSVSSPHKPFSKYGTAPQELSELVGIPFALHACRRTFASIADEVGLDFLKVKRSLNHSFEGGVTGGYINPSFNPAKRREYFQLVCDYILRCKAEFLGQKRRQEQDFNHKEALLKVQRYALELGLSDEDLRLFFTEGEVGWVA</sequence>
<name>A0A8J7U8F6_9BACT</name>
<dbReference type="PANTHER" id="PTHR30629:SF2">
    <property type="entry name" value="PROPHAGE INTEGRASE INTS-RELATED"/>
    <property type="match status" value="1"/>
</dbReference>
<dbReference type="Proteomes" id="UP000664417">
    <property type="component" value="Unassembled WGS sequence"/>
</dbReference>
<dbReference type="Gene3D" id="1.10.150.130">
    <property type="match status" value="1"/>
</dbReference>
<dbReference type="Gene3D" id="1.10.443.10">
    <property type="entry name" value="Intergrase catalytic core"/>
    <property type="match status" value="1"/>
</dbReference>
<evidence type="ECO:0000313" key="7">
    <source>
        <dbReference type="Proteomes" id="UP000664417"/>
    </source>
</evidence>
<protein>
    <submittedName>
        <fullName evidence="6">Tyrosine-type recombinase/integrase</fullName>
    </submittedName>
</protein>
<dbReference type="InterPro" id="IPR013762">
    <property type="entry name" value="Integrase-like_cat_sf"/>
</dbReference>
<dbReference type="InterPro" id="IPR025166">
    <property type="entry name" value="Integrase_DNA_bind_dom"/>
</dbReference>
<dbReference type="GO" id="GO:0006310">
    <property type="term" value="P:DNA recombination"/>
    <property type="evidence" value="ECO:0007669"/>
    <property type="project" value="UniProtKB-KW"/>
</dbReference>
<dbReference type="PROSITE" id="PS51898">
    <property type="entry name" value="TYR_RECOMBINASE"/>
    <property type="match status" value="1"/>
</dbReference>
<evidence type="ECO:0000259" key="5">
    <source>
        <dbReference type="PROSITE" id="PS51898"/>
    </source>
</evidence>
<keyword evidence="3" id="KW-0238">DNA-binding</keyword>
<keyword evidence="4" id="KW-0233">DNA recombination</keyword>
<evidence type="ECO:0000313" key="6">
    <source>
        <dbReference type="EMBL" id="MBO1322491.1"/>
    </source>
</evidence>
<dbReference type="Pfam" id="PF00589">
    <property type="entry name" value="Phage_integrase"/>
    <property type="match status" value="1"/>
</dbReference>
<dbReference type="Gene3D" id="3.30.160.390">
    <property type="entry name" value="Integrase, DNA-binding domain"/>
    <property type="match status" value="1"/>
</dbReference>
<dbReference type="GO" id="GO:0003677">
    <property type="term" value="F:DNA binding"/>
    <property type="evidence" value="ECO:0007669"/>
    <property type="project" value="UniProtKB-KW"/>
</dbReference>
<dbReference type="AlphaFoldDB" id="A0A8J7U8F6"/>
<dbReference type="SUPFAM" id="SSF56349">
    <property type="entry name" value="DNA breaking-rejoining enzymes"/>
    <property type="match status" value="1"/>
</dbReference>
<keyword evidence="2" id="KW-0229">DNA integration</keyword>